<dbReference type="InterPro" id="IPR051884">
    <property type="entry name" value="Bis(5'-adenosyl)-TPase_reg"/>
</dbReference>
<evidence type="ECO:0000256" key="3">
    <source>
        <dbReference type="PIRSR" id="PIRSR639383-1"/>
    </source>
</evidence>
<evidence type="ECO:0000313" key="10">
    <source>
        <dbReference type="EMBL" id="KEQ75309.1"/>
    </source>
</evidence>
<dbReference type="AlphaFoldDB" id="A0A074WUT6"/>
<reference evidence="10 11" key="1">
    <citation type="journal article" date="2014" name="BMC Genomics">
        <title>Genome sequencing of four Aureobasidium pullulans varieties: biotechnological potential, stress tolerance, and description of new species.</title>
        <authorList>
            <person name="Gostin Ar C."/>
            <person name="Ohm R.A."/>
            <person name="Kogej T."/>
            <person name="Sonjak S."/>
            <person name="Turk M."/>
            <person name="Zajc J."/>
            <person name="Zalar P."/>
            <person name="Grube M."/>
            <person name="Sun H."/>
            <person name="Han J."/>
            <person name="Sharma A."/>
            <person name="Chiniquy J."/>
            <person name="Ngan C.Y."/>
            <person name="Lipzen A."/>
            <person name="Barry K."/>
            <person name="Grigoriev I.V."/>
            <person name="Gunde-Cimerman N."/>
        </authorList>
    </citation>
    <scope>NUCLEOTIDE SEQUENCE [LARGE SCALE GENOMIC DNA]</scope>
    <source>
        <strain evidence="10 11">CBS 147.97</strain>
    </source>
</reference>
<sequence length="195" mass="21698">MPPSSSIAKAIKFGPFTVTSQVFYKTPLTFCLVNLKPLLPGHILVCPLRSVPHLSDLRPNELHDLFSTVQLASVTLKRVYGAPACNIAIQDGEAAGQSVKHVHCHVIPRKDKDMEERGGGDKLYEELEGVEGDVGMHQKEQIQGEQRQGKGKFPKQKDEDRKPRSMEEMEKEAAWLAEEILKDVREREGANGSSL</sequence>
<keyword evidence="11" id="KW-1185">Reference proteome</keyword>
<evidence type="ECO:0000256" key="4">
    <source>
        <dbReference type="PIRSR" id="PIRSR639383-2"/>
    </source>
</evidence>
<dbReference type="FunFam" id="3.30.428.10:FF:000011">
    <property type="entry name" value="Fragile histidine triad"/>
    <property type="match status" value="1"/>
</dbReference>
<dbReference type="InterPro" id="IPR011146">
    <property type="entry name" value="HIT-like"/>
</dbReference>
<dbReference type="PANTHER" id="PTHR46243">
    <property type="entry name" value="BIS(5'-ADENOSYL)-TRIPHOSPHATASE"/>
    <property type="match status" value="1"/>
</dbReference>
<name>A0A074WUT6_9PEZI</name>
<feature type="binding site" evidence="4">
    <location>
        <position position="105"/>
    </location>
    <ligand>
        <name>substrate</name>
    </ligand>
</feature>
<proteinExistence type="predicted"/>
<feature type="binding site" evidence="4">
    <location>
        <position position="90"/>
    </location>
    <ligand>
        <name>substrate</name>
    </ligand>
</feature>
<dbReference type="STRING" id="1043004.A0A074WUT6"/>
<dbReference type="GO" id="GO:0000166">
    <property type="term" value="F:nucleotide binding"/>
    <property type="evidence" value="ECO:0007669"/>
    <property type="project" value="UniProtKB-KW"/>
</dbReference>
<evidence type="ECO:0000256" key="5">
    <source>
        <dbReference type="PIRSR" id="PIRSR639383-3"/>
    </source>
</evidence>
<dbReference type="PROSITE" id="PS51084">
    <property type="entry name" value="HIT_2"/>
    <property type="match status" value="1"/>
</dbReference>
<accession>A0A074WUT6</accession>
<dbReference type="PANTHER" id="PTHR46243:SF1">
    <property type="entry name" value="BIS(5'-ADENOSYL)-TRIPHOSPHATASE"/>
    <property type="match status" value="1"/>
</dbReference>
<dbReference type="EMBL" id="KL584705">
    <property type="protein sequence ID" value="KEQ75309.1"/>
    <property type="molecule type" value="Genomic_DNA"/>
</dbReference>
<dbReference type="InterPro" id="IPR039383">
    <property type="entry name" value="FHIT"/>
</dbReference>
<protein>
    <recommendedName>
        <fullName evidence="7">Bis(5'-adenosyl)-triphosphatase</fullName>
        <ecNumber evidence="7">3.6.1.29</ecNumber>
    </recommendedName>
</protein>
<comment type="cofactor">
    <cofactor evidence="7">
        <name>Mn(2+)</name>
        <dbReference type="ChEBI" id="CHEBI:29035"/>
    </cofactor>
</comment>
<feature type="site" description="Important for induction of apoptosis" evidence="5">
    <location>
        <position position="124"/>
    </location>
</feature>
<feature type="short sequence motif" description="Histidine triad motif" evidence="6">
    <location>
        <begin position="101"/>
        <end position="105"/>
    </location>
</feature>
<feature type="active site" description="Tele-AMP-histidine intermediate" evidence="3">
    <location>
        <position position="103"/>
    </location>
</feature>
<evidence type="ECO:0000256" key="7">
    <source>
        <dbReference type="RuleBase" id="RU366076"/>
    </source>
</evidence>
<dbReference type="Pfam" id="PF01230">
    <property type="entry name" value="HIT"/>
    <property type="match status" value="1"/>
</dbReference>
<dbReference type="RefSeq" id="XP_013429490.1">
    <property type="nucleotide sequence ID" value="XM_013574036.1"/>
</dbReference>
<evidence type="ECO:0000256" key="8">
    <source>
        <dbReference type="SAM" id="MobiDB-lite"/>
    </source>
</evidence>
<dbReference type="CDD" id="cd01275">
    <property type="entry name" value="FHIT"/>
    <property type="match status" value="1"/>
</dbReference>
<evidence type="ECO:0000256" key="6">
    <source>
        <dbReference type="PROSITE-ProRule" id="PRU00464"/>
    </source>
</evidence>
<evidence type="ECO:0000256" key="2">
    <source>
        <dbReference type="ARBA" id="ARBA00022801"/>
    </source>
</evidence>
<feature type="compositionally biased region" description="Basic and acidic residues" evidence="8">
    <location>
        <begin position="155"/>
        <end position="171"/>
    </location>
</feature>
<dbReference type="Gene3D" id="3.30.428.10">
    <property type="entry name" value="HIT-like"/>
    <property type="match status" value="1"/>
</dbReference>
<feature type="binding site" evidence="4">
    <location>
        <position position="34"/>
    </location>
    <ligand>
        <name>substrate</name>
    </ligand>
</feature>
<feature type="domain" description="HIT" evidence="9">
    <location>
        <begin position="9"/>
        <end position="116"/>
    </location>
</feature>
<dbReference type="HOGENOM" id="CLU_056776_7_3_1"/>
<dbReference type="GO" id="GO:0047710">
    <property type="term" value="F:bis(5'-adenosyl)-triphosphatase activity"/>
    <property type="evidence" value="ECO:0007669"/>
    <property type="project" value="UniProtKB-UniRule"/>
</dbReference>
<comment type="catalytic activity">
    <reaction evidence="7">
        <text>P(1),P(3)-bis(5'-adenosyl) triphosphate + H2O = AMP + ADP + 2 H(+)</text>
        <dbReference type="Rhea" id="RHEA:13893"/>
        <dbReference type="ChEBI" id="CHEBI:15377"/>
        <dbReference type="ChEBI" id="CHEBI:15378"/>
        <dbReference type="ChEBI" id="CHEBI:58529"/>
        <dbReference type="ChEBI" id="CHEBI:456215"/>
        <dbReference type="ChEBI" id="CHEBI:456216"/>
        <dbReference type="EC" id="3.6.1.29"/>
    </reaction>
</comment>
<evidence type="ECO:0000259" key="9">
    <source>
        <dbReference type="PROSITE" id="PS51084"/>
    </source>
</evidence>
<keyword evidence="1 7" id="KW-0547">Nucleotide-binding</keyword>
<gene>
    <name evidence="10" type="ORF">M436DRAFT_41243</name>
</gene>
<dbReference type="EC" id="3.6.1.29" evidence="7"/>
<keyword evidence="2 7" id="KW-0378">Hydrolase</keyword>
<evidence type="ECO:0000313" key="11">
    <source>
        <dbReference type="Proteomes" id="UP000027730"/>
    </source>
</evidence>
<dbReference type="InterPro" id="IPR036265">
    <property type="entry name" value="HIT-like_sf"/>
</dbReference>
<feature type="region of interest" description="Disordered" evidence="8">
    <location>
        <begin position="137"/>
        <end position="171"/>
    </location>
</feature>
<organism evidence="10 11">
    <name type="scientific">Aureobasidium namibiae CBS 147.97</name>
    <dbReference type="NCBI Taxonomy" id="1043004"/>
    <lineage>
        <taxon>Eukaryota</taxon>
        <taxon>Fungi</taxon>
        <taxon>Dikarya</taxon>
        <taxon>Ascomycota</taxon>
        <taxon>Pezizomycotina</taxon>
        <taxon>Dothideomycetes</taxon>
        <taxon>Dothideomycetidae</taxon>
        <taxon>Dothideales</taxon>
        <taxon>Saccotheciaceae</taxon>
        <taxon>Aureobasidium</taxon>
    </lineage>
</organism>
<evidence type="ECO:0000256" key="1">
    <source>
        <dbReference type="ARBA" id="ARBA00022741"/>
    </source>
</evidence>
<dbReference type="OrthoDB" id="680339at2759"/>
<dbReference type="Proteomes" id="UP000027730">
    <property type="component" value="Unassembled WGS sequence"/>
</dbReference>
<dbReference type="GeneID" id="25409528"/>
<feature type="binding site" evidence="4">
    <location>
        <begin position="96"/>
        <end position="99"/>
    </location>
    <ligand>
        <name>substrate</name>
    </ligand>
</feature>
<dbReference type="SUPFAM" id="SSF54197">
    <property type="entry name" value="HIT-like"/>
    <property type="match status" value="1"/>
</dbReference>